<dbReference type="InParanoid" id="Q7UYD0"/>
<gene>
    <name evidence="1" type="ordered locus">RB713</name>
</gene>
<name>Q7UYD0_RHOBA</name>
<dbReference type="EMBL" id="BX294134">
    <property type="protein sequence ID" value="CAD71714.1"/>
    <property type="molecule type" value="Genomic_DNA"/>
</dbReference>
<reference evidence="1 2" key="1">
    <citation type="journal article" date="2003" name="Proc. Natl. Acad. Sci. U.S.A.">
        <title>Complete genome sequence of the marine planctomycete Pirellula sp. strain 1.</title>
        <authorList>
            <person name="Gloeckner F.O."/>
            <person name="Kube M."/>
            <person name="Bauer M."/>
            <person name="Teeling H."/>
            <person name="Lombardot T."/>
            <person name="Ludwig W."/>
            <person name="Gade D."/>
            <person name="Beck A."/>
            <person name="Borzym K."/>
            <person name="Heitmann K."/>
            <person name="Rabus R."/>
            <person name="Schlesner H."/>
            <person name="Amann R."/>
            <person name="Reinhardt R."/>
        </authorList>
    </citation>
    <scope>NUCLEOTIDE SEQUENCE [LARGE SCALE GENOMIC DNA]</scope>
    <source>
        <strain evidence="2">DSM 10527 / NCIMB 13988 / SH1</strain>
    </source>
</reference>
<accession>Q7UYD0</accession>
<evidence type="ECO:0000313" key="1">
    <source>
        <dbReference type="EMBL" id="CAD71714.1"/>
    </source>
</evidence>
<sequence>MFPRNECVFRKNESIKKNCPQKALRSGGQSLLPRASTVSPRLTAVLSTDPVRSTLIESRLLSCRRTLIITYAIPPAIFPIPTRPRDAPASSLDFGDRPLLSRPRSVLATSLGCRGR</sequence>
<keyword evidence="2" id="KW-1185">Reference proteome</keyword>
<protein>
    <submittedName>
        <fullName evidence="1">Uncharacterized protein</fullName>
    </submittedName>
</protein>
<dbReference type="EnsemblBacteria" id="CAD71714">
    <property type="protein sequence ID" value="CAD71714"/>
    <property type="gene ID" value="RB713"/>
</dbReference>
<proteinExistence type="predicted"/>
<dbReference type="AlphaFoldDB" id="Q7UYD0"/>
<dbReference type="KEGG" id="rba:RB713"/>
<dbReference type="STRING" id="243090.RB713"/>
<dbReference type="Proteomes" id="UP000001025">
    <property type="component" value="Chromosome"/>
</dbReference>
<evidence type="ECO:0000313" key="2">
    <source>
        <dbReference type="Proteomes" id="UP000001025"/>
    </source>
</evidence>
<dbReference type="HOGENOM" id="CLU_2094933_0_0_0"/>
<organism evidence="1 2">
    <name type="scientific">Rhodopirellula baltica (strain DSM 10527 / NCIMB 13988 / SH1)</name>
    <dbReference type="NCBI Taxonomy" id="243090"/>
    <lineage>
        <taxon>Bacteria</taxon>
        <taxon>Pseudomonadati</taxon>
        <taxon>Planctomycetota</taxon>
        <taxon>Planctomycetia</taxon>
        <taxon>Pirellulales</taxon>
        <taxon>Pirellulaceae</taxon>
        <taxon>Rhodopirellula</taxon>
    </lineage>
</organism>